<evidence type="ECO:0000313" key="1">
    <source>
        <dbReference type="EMBL" id="GIG42558.1"/>
    </source>
</evidence>
<name>A0A919PIH6_9ACTN</name>
<comment type="caution">
    <text evidence="1">The sequence shown here is derived from an EMBL/GenBank/DDBJ whole genome shotgun (WGS) entry which is preliminary data.</text>
</comment>
<proteinExistence type="predicted"/>
<gene>
    <name evidence="1" type="ORF">Dsi01nite_005990</name>
</gene>
<evidence type="ECO:0000313" key="2">
    <source>
        <dbReference type="Proteomes" id="UP000660611"/>
    </source>
</evidence>
<protein>
    <submittedName>
        <fullName evidence="1">Uncharacterized protein</fullName>
    </submittedName>
</protein>
<dbReference type="AlphaFoldDB" id="A0A919PIH6"/>
<reference evidence="1" key="1">
    <citation type="submission" date="2021-01" db="EMBL/GenBank/DDBJ databases">
        <title>Whole genome shotgun sequence of Dactylosporangium siamense NBRC 106093.</title>
        <authorList>
            <person name="Komaki H."/>
            <person name="Tamura T."/>
        </authorList>
    </citation>
    <scope>NUCLEOTIDE SEQUENCE</scope>
    <source>
        <strain evidence="1">NBRC 106093</strain>
    </source>
</reference>
<accession>A0A919PIH6</accession>
<sequence>MLVHADALASLVPGERALAAVVTKPPIGVDPPLPPYEGPHEYRAGSAAAGVVGAVLPPSLPGAMFPGGCCSAGRP</sequence>
<organism evidence="1 2">
    <name type="scientific">Dactylosporangium siamense</name>
    <dbReference type="NCBI Taxonomy" id="685454"/>
    <lineage>
        <taxon>Bacteria</taxon>
        <taxon>Bacillati</taxon>
        <taxon>Actinomycetota</taxon>
        <taxon>Actinomycetes</taxon>
        <taxon>Micromonosporales</taxon>
        <taxon>Micromonosporaceae</taxon>
        <taxon>Dactylosporangium</taxon>
    </lineage>
</organism>
<dbReference type="EMBL" id="BONQ01000014">
    <property type="protein sequence ID" value="GIG42558.1"/>
    <property type="molecule type" value="Genomic_DNA"/>
</dbReference>
<keyword evidence="2" id="KW-1185">Reference proteome</keyword>
<dbReference type="Proteomes" id="UP000660611">
    <property type="component" value="Unassembled WGS sequence"/>
</dbReference>